<dbReference type="PIRSF" id="PIRSF000386">
    <property type="entry name" value="tRNA_mtase"/>
    <property type="match status" value="1"/>
</dbReference>
<dbReference type="InterPro" id="IPR023148">
    <property type="entry name" value="tRNA_m1G_MeTrfase_C_sf"/>
</dbReference>
<evidence type="ECO:0000256" key="13">
    <source>
        <dbReference type="ARBA" id="ARBA00033392"/>
    </source>
</evidence>
<dbReference type="EC" id="2.1.1.228" evidence="5 15"/>
<dbReference type="EMBL" id="MEVI01000003">
    <property type="protein sequence ID" value="OGC55230.1"/>
    <property type="molecule type" value="Genomic_DNA"/>
</dbReference>
<dbReference type="NCBIfam" id="NF000648">
    <property type="entry name" value="PRK00026.1"/>
    <property type="match status" value="1"/>
</dbReference>
<dbReference type="Gene3D" id="1.10.1270.20">
    <property type="entry name" value="tRNA(m1g37)methyltransferase, domain 2"/>
    <property type="match status" value="1"/>
</dbReference>
<accession>A0A1F4VE65</accession>
<evidence type="ECO:0000256" key="2">
    <source>
        <dbReference type="ARBA" id="ARBA00004496"/>
    </source>
</evidence>
<dbReference type="SUPFAM" id="SSF75217">
    <property type="entry name" value="alpha/beta knot"/>
    <property type="match status" value="1"/>
</dbReference>
<proteinExistence type="inferred from homology"/>
<keyword evidence="7 15" id="KW-0963">Cytoplasm</keyword>
<dbReference type="FunFam" id="3.40.1280.10:FF:000001">
    <property type="entry name" value="tRNA (guanine-N(1)-)-methyltransferase"/>
    <property type="match status" value="1"/>
</dbReference>
<feature type="binding site" evidence="15 16">
    <location>
        <position position="119"/>
    </location>
    <ligand>
        <name>S-adenosyl-L-methionine</name>
        <dbReference type="ChEBI" id="CHEBI:59789"/>
    </ligand>
</feature>
<keyword evidence="11 15" id="KW-0819">tRNA processing</keyword>
<feature type="binding site" evidence="15 16">
    <location>
        <begin position="138"/>
        <end position="143"/>
    </location>
    <ligand>
        <name>S-adenosyl-L-methionine</name>
        <dbReference type="ChEBI" id="CHEBI:59789"/>
    </ligand>
</feature>
<evidence type="ECO:0000256" key="6">
    <source>
        <dbReference type="ARBA" id="ARBA00014679"/>
    </source>
</evidence>
<dbReference type="GO" id="GO:0052906">
    <property type="term" value="F:tRNA (guanine(37)-N1)-methyltransferase activity"/>
    <property type="evidence" value="ECO:0007669"/>
    <property type="project" value="UniProtKB-UniRule"/>
</dbReference>
<sequence length="229" mass="25839">MNFHIITLFPEMFEGVFERSLIKRAREKGIININLIQLRDFAIDRHGTVDDKPYGGGVGMLLIAKPIFDAVRSVYPSAGNPSEKSTNKRVILLSPRGEKLSQEKVKKLSKLSEIILICGRYEGVDDRVHSLCDEEISIGDYVLSGGEIPAMVLVDSVSRLIKGVLIKEEALKTESFTNGVIEFPQYTRPENFEGMKVPEILLSGDHKKIEDWKKEQARKLTKDKRPDLL</sequence>
<evidence type="ECO:0000313" key="19">
    <source>
        <dbReference type="EMBL" id="OGC55230.1"/>
    </source>
</evidence>
<evidence type="ECO:0000256" key="11">
    <source>
        <dbReference type="ARBA" id="ARBA00022694"/>
    </source>
</evidence>
<evidence type="ECO:0000256" key="12">
    <source>
        <dbReference type="ARBA" id="ARBA00029736"/>
    </source>
</evidence>
<evidence type="ECO:0000256" key="5">
    <source>
        <dbReference type="ARBA" id="ARBA00012807"/>
    </source>
</evidence>
<dbReference type="AlphaFoldDB" id="A0A1F4VE65"/>
<evidence type="ECO:0000313" key="20">
    <source>
        <dbReference type="Proteomes" id="UP000176504"/>
    </source>
</evidence>
<dbReference type="GO" id="GO:0005829">
    <property type="term" value="C:cytosol"/>
    <property type="evidence" value="ECO:0007669"/>
    <property type="project" value="TreeGrafter"/>
</dbReference>
<dbReference type="GO" id="GO:0002939">
    <property type="term" value="P:tRNA N1-guanine methylation"/>
    <property type="evidence" value="ECO:0007669"/>
    <property type="project" value="TreeGrafter"/>
</dbReference>
<comment type="catalytic activity">
    <reaction evidence="14 15 17">
        <text>guanosine(37) in tRNA + S-adenosyl-L-methionine = N(1)-methylguanosine(37) in tRNA + S-adenosyl-L-homocysteine + H(+)</text>
        <dbReference type="Rhea" id="RHEA:36899"/>
        <dbReference type="Rhea" id="RHEA-COMP:10145"/>
        <dbReference type="Rhea" id="RHEA-COMP:10147"/>
        <dbReference type="ChEBI" id="CHEBI:15378"/>
        <dbReference type="ChEBI" id="CHEBI:57856"/>
        <dbReference type="ChEBI" id="CHEBI:59789"/>
        <dbReference type="ChEBI" id="CHEBI:73542"/>
        <dbReference type="ChEBI" id="CHEBI:74269"/>
        <dbReference type="EC" id="2.1.1.228"/>
    </reaction>
</comment>
<dbReference type="Proteomes" id="UP000176504">
    <property type="component" value="Unassembled WGS sequence"/>
</dbReference>
<evidence type="ECO:0000256" key="4">
    <source>
        <dbReference type="ARBA" id="ARBA00011738"/>
    </source>
</evidence>
<dbReference type="InterPro" id="IPR002649">
    <property type="entry name" value="tRNA_m1G_MeTrfase_TrmD"/>
</dbReference>
<evidence type="ECO:0000256" key="15">
    <source>
        <dbReference type="HAMAP-Rule" id="MF_00605"/>
    </source>
</evidence>
<dbReference type="HAMAP" id="MF_00605">
    <property type="entry name" value="TrmD"/>
    <property type="match status" value="1"/>
</dbReference>
<dbReference type="InterPro" id="IPR016009">
    <property type="entry name" value="tRNA_MeTrfase_TRMD/TRM10"/>
</dbReference>
<comment type="similarity">
    <text evidence="3 15 17">Belongs to the RNA methyltransferase TrmD family.</text>
</comment>
<keyword evidence="8 15" id="KW-0489">Methyltransferase</keyword>
<comment type="subunit">
    <text evidence="4 15 17">Homodimer.</text>
</comment>
<dbReference type="Gene3D" id="3.40.1280.10">
    <property type="match status" value="1"/>
</dbReference>
<evidence type="ECO:0000256" key="8">
    <source>
        <dbReference type="ARBA" id="ARBA00022603"/>
    </source>
</evidence>
<evidence type="ECO:0000256" key="1">
    <source>
        <dbReference type="ARBA" id="ARBA00002634"/>
    </source>
</evidence>
<comment type="caution">
    <text evidence="19">The sequence shown here is derived from an EMBL/GenBank/DDBJ whole genome shotgun (WGS) entry which is preliminary data.</text>
</comment>
<feature type="domain" description="tRNA methyltransferase TRMD/TRM10-type" evidence="18">
    <location>
        <begin position="1"/>
        <end position="229"/>
    </location>
</feature>
<dbReference type="PANTHER" id="PTHR46417">
    <property type="entry name" value="TRNA (GUANINE-N(1)-)-METHYLTRANSFERASE"/>
    <property type="match status" value="1"/>
</dbReference>
<protein>
    <recommendedName>
        <fullName evidence="6 15">tRNA (guanine-N(1)-)-methyltransferase</fullName>
        <ecNumber evidence="5 15">2.1.1.228</ecNumber>
    </recommendedName>
    <alternativeName>
        <fullName evidence="12 15">M1G-methyltransferase</fullName>
    </alternativeName>
    <alternativeName>
        <fullName evidence="13 15">tRNA [GM37] methyltransferase</fullName>
    </alternativeName>
</protein>
<dbReference type="CDD" id="cd18080">
    <property type="entry name" value="TrmD-like"/>
    <property type="match status" value="1"/>
</dbReference>
<evidence type="ECO:0000259" key="18">
    <source>
        <dbReference type="Pfam" id="PF01746"/>
    </source>
</evidence>
<dbReference type="NCBIfam" id="TIGR00088">
    <property type="entry name" value="trmD"/>
    <property type="match status" value="1"/>
</dbReference>
<dbReference type="Pfam" id="PF01746">
    <property type="entry name" value="tRNA_m1G_MT"/>
    <property type="match status" value="1"/>
</dbReference>
<dbReference type="InterPro" id="IPR029026">
    <property type="entry name" value="tRNA_m1G_MTases_N"/>
</dbReference>
<evidence type="ECO:0000256" key="16">
    <source>
        <dbReference type="PIRSR" id="PIRSR000386-1"/>
    </source>
</evidence>
<evidence type="ECO:0000256" key="7">
    <source>
        <dbReference type="ARBA" id="ARBA00022490"/>
    </source>
</evidence>
<gene>
    <name evidence="15" type="primary">trmD</name>
    <name evidence="19" type="ORF">A3A78_04620</name>
</gene>
<dbReference type="PANTHER" id="PTHR46417:SF1">
    <property type="entry name" value="TRNA (GUANINE-N(1)-)-METHYLTRANSFERASE"/>
    <property type="match status" value="1"/>
</dbReference>
<organism evidence="19 20">
    <name type="scientific">candidate division WWE3 bacterium RIFCSPLOWO2_01_FULL_41_18</name>
    <dbReference type="NCBI Taxonomy" id="1802625"/>
    <lineage>
        <taxon>Bacteria</taxon>
        <taxon>Katanobacteria</taxon>
    </lineage>
</organism>
<comment type="function">
    <text evidence="1 15 17">Specifically methylates guanosine-37 in various tRNAs.</text>
</comment>
<evidence type="ECO:0000256" key="10">
    <source>
        <dbReference type="ARBA" id="ARBA00022691"/>
    </source>
</evidence>
<keyword evidence="10 15" id="KW-0949">S-adenosyl-L-methionine</keyword>
<evidence type="ECO:0000256" key="9">
    <source>
        <dbReference type="ARBA" id="ARBA00022679"/>
    </source>
</evidence>
<evidence type="ECO:0000256" key="17">
    <source>
        <dbReference type="RuleBase" id="RU003464"/>
    </source>
</evidence>
<keyword evidence="9 15" id="KW-0808">Transferase</keyword>
<comment type="subcellular location">
    <subcellularLocation>
        <location evidence="2 15 17">Cytoplasm</location>
    </subcellularLocation>
</comment>
<reference evidence="19 20" key="1">
    <citation type="journal article" date="2016" name="Nat. Commun.">
        <title>Thousands of microbial genomes shed light on interconnected biogeochemical processes in an aquifer system.</title>
        <authorList>
            <person name="Anantharaman K."/>
            <person name="Brown C.T."/>
            <person name="Hug L.A."/>
            <person name="Sharon I."/>
            <person name="Castelle C.J."/>
            <person name="Probst A.J."/>
            <person name="Thomas B.C."/>
            <person name="Singh A."/>
            <person name="Wilkins M.J."/>
            <person name="Karaoz U."/>
            <person name="Brodie E.L."/>
            <person name="Williams K.H."/>
            <person name="Hubbard S.S."/>
            <person name="Banfield J.F."/>
        </authorList>
    </citation>
    <scope>NUCLEOTIDE SEQUENCE [LARGE SCALE GENOMIC DNA]</scope>
</reference>
<name>A0A1F4VE65_UNCKA</name>
<evidence type="ECO:0000256" key="3">
    <source>
        <dbReference type="ARBA" id="ARBA00007630"/>
    </source>
</evidence>
<evidence type="ECO:0000256" key="14">
    <source>
        <dbReference type="ARBA" id="ARBA00047783"/>
    </source>
</evidence>
<dbReference type="InterPro" id="IPR029028">
    <property type="entry name" value="Alpha/beta_knot_MTases"/>
</dbReference>